<gene>
    <name evidence="3" type="ORF">C4B60_07690</name>
</gene>
<dbReference type="Gene3D" id="3.30.360.10">
    <property type="entry name" value="Dihydrodipicolinate Reductase, domain 2"/>
    <property type="match status" value="1"/>
</dbReference>
<dbReference type="PANTHER" id="PTHR43054:SF1">
    <property type="entry name" value="SCYLLO-INOSITOL 2-DEHYDROGENASE (NADP(+)) IOLU"/>
    <property type="match status" value="1"/>
</dbReference>
<comment type="caution">
    <text evidence="3">The sequence shown here is derived from an EMBL/GenBank/DDBJ whole genome shotgun (WGS) entry which is preliminary data.</text>
</comment>
<dbReference type="OrthoDB" id="9815825at2"/>
<dbReference type="Pfam" id="PF22725">
    <property type="entry name" value="GFO_IDH_MocA_C3"/>
    <property type="match status" value="1"/>
</dbReference>
<dbReference type="SUPFAM" id="SSF55347">
    <property type="entry name" value="Glyceraldehyde-3-phosphate dehydrogenase-like, C-terminal domain"/>
    <property type="match status" value="1"/>
</dbReference>
<dbReference type="Proteomes" id="UP000239047">
    <property type="component" value="Unassembled WGS sequence"/>
</dbReference>
<evidence type="ECO:0000313" key="3">
    <source>
        <dbReference type="EMBL" id="PPA70673.1"/>
    </source>
</evidence>
<dbReference type="EMBL" id="PREZ01000003">
    <property type="protein sequence ID" value="PPA70673.1"/>
    <property type="molecule type" value="Genomic_DNA"/>
</dbReference>
<dbReference type="GO" id="GO:0000166">
    <property type="term" value="F:nucleotide binding"/>
    <property type="evidence" value="ECO:0007669"/>
    <property type="project" value="InterPro"/>
</dbReference>
<dbReference type="SUPFAM" id="SSF51735">
    <property type="entry name" value="NAD(P)-binding Rossmann-fold domains"/>
    <property type="match status" value="1"/>
</dbReference>
<organism evidence="3 4">
    <name type="scientific">Jeotgalibacillus proteolyticus</name>
    <dbReference type="NCBI Taxonomy" id="2082395"/>
    <lineage>
        <taxon>Bacteria</taxon>
        <taxon>Bacillati</taxon>
        <taxon>Bacillota</taxon>
        <taxon>Bacilli</taxon>
        <taxon>Bacillales</taxon>
        <taxon>Caryophanaceae</taxon>
        <taxon>Jeotgalibacillus</taxon>
    </lineage>
</organism>
<feature type="domain" description="Gfo/Idh/MocA-like oxidoreductase N-terminal" evidence="1">
    <location>
        <begin position="2"/>
        <end position="119"/>
    </location>
</feature>
<dbReference type="AlphaFoldDB" id="A0A2S5GCP7"/>
<evidence type="ECO:0000259" key="2">
    <source>
        <dbReference type="Pfam" id="PF22725"/>
    </source>
</evidence>
<dbReference type="PANTHER" id="PTHR43054">
    <property type="match status" value="1"/>
</dbReference>
<sequence>MMKIGVIGTNWITDTLVEASKDVPSVTIEAVCSRTMEKATEFAGKHSIPYCFTSIKEMCESKKIDGVYIATPNAVHHEQAIECLEAGIAVLCEKPLTATYTLAEQMVQTSRKNGVLLMEAMKSTVMPNFQRVQELLPELGTIRQYSAHYGQYSSRYDKFKNGVIENAFKPELSNGSLMDLGVYTLYPLVALFGVPEEVKAISTPLHTGVDGQGMVLLSYTEMDAVITYSKITNSYMPTEIAGEKAALHISQISSPERVTRITKENGSEDLSVAQEKAPMAYELEEFARAYQNGQIESSINTHELSLNVIALMQSIRQQIGVLYPLDELS</sequence>
<dbReference type="InterPro" id="IPR036291">
    <property type="entry name" value="NAD(P)-bd_dom_sf"/>
</dbReference>
<dbReference type="InterPro" id="IPR055170">
    <property type="entry name" value="GFO_IDH_MocA-like_dom"/>
</dbReference>
<dbReference type="Gene3D" id="3.40.50.720">
    <property type="entry name" value="NAD(P)-binding Rossmann-like Domain"/>
    <property type="match status" value="1"/>
</dbReference>
<protein>
    <submittedName>
        <fullName evidence="3">Oxidoreductase</fullName>
    </submittedName>
</protein>
<evidence type="ECO:0000313" key="4">
    <source>
        <dbReference type="Proteomes" id="UP000239047"/>
    </source>
</evidence>
<dbReference type="InterPro" id="IPR000683">
    <property type="entry name" value="Gfo/Idh/MocA-like_OxRdtase_N"/>
</dbReference>
<accession>A0A2S5GCP7</accession>
<evidence type="ECO:0000259" key="1">
    <source>
        <dbReference type="Pfam" id="PF01408"/>
    </source>
</evidence>
<proteinExistence type="predicted"/>
<name>A0A2S5GCP7_9BACL</name>
<dbReference type="Pfam" id="PF01408">
    <property type="entry name" value="GFO_IDH_MocA"/>
    <property type="match status" value="1"/>
</dbReference>
<feature type="domain" description="GFO/IDH/MocA-like oxidoreductase" evidence="2">
    <location>
        <begin position="130"/>
        <end position="247"/>
    </location>
</feature>
<keyword evidence="4" id="KW-1185">Reference proteome</keyword>
<reference evidence="3 4" key="1">
    <citation type="submission" date="2018-02" db="EMBL/GenBank/DDBJ databases">
        <title>Jeotgalibacillus proteolyticum sp. nov. a protease producing bacterium isolated from ocean sediments of Laizhou Bay.</title>
        <authorList>
            <person name="Li Y."/>
        </authorList>
    </citation>
    <scope>NUCLEOTIDE SEQUENCE [LARGE SCALE GENOMIC DNA]</scope>
    <source>
        <strain evidence="3 4">22-7</strain>
    </source>
</reference>